<evidence type="ECO:0000256" key="1">
    <source>
        <dbReference type="SAM" id="SignalP"/>
    </source>
</evidence>
<dbReference type="EMBL" id="JBHSXX010000001">
    <property type="protein sequence ID" value="MFC6870224.1"/>
    <property type="molecule type" value="Genomic_DNA"/>
</dbReference>
<evidence type="ECO:0000259" key="2">
    <source>
        <dbReference type="PROSITE" id="PS51352"/>
    </source>
</evidence>
<name>A0ABW2C823_9PSEU</name>
<reference evidence="4" key="1">
    <citation type="journal article" date="2019" name="Int. J. Syst. Evol. Microbiol.">
        <title>The Global Catalogue of Microorganisms (GCM) 10K type strain sequencing project: providing services to taxonomists for standard genome sequencing and annotation.</title>
        <authorList>
            <consortium name="The Broad Institute Genomics Platform"/>
            <consortium name="The Broad Institute Genome Sequencing Center for Infectious Disease"/>
            <person name="Wu L."/>
            <person name="Ma J."/>
        </authorList>
    </citation>
    <scope>NUCLEOTIDE SEQUENCE [LARGE SCALE GENOMIC DNA]</scope>
    <source>
        <strain evidence="4">KCTC 32255</strain>
    </source>
</reference>
<dbReference type="PANTHER" id="PTHR42852:SF17">
    <property type="entry name" value="THIOREDOXIN-LIKE PROTEIN HI_1115"/>
    <property type="match status" value="1"/>
</dbReference>
<dbReference type="Gene3D" id="3.40.30.10">
    <property type="entry name" value="Glutaredoxin"/>
    <property type="match status" value="1"/>
</dbReference>
<dbReference type="PANTHER" id="PTHR42852">
    <property type="entry name" value="THIOL:DISULFIDE INTERCHANGE PROTEIN DSBE"/>
    <property type="match status" value="1"/>
</dbReference>
<dbReference type="InterPro" id="IPR036249">
    <property type="entry name" value="Thioredoxin-like_sf"/>
</dbReference>
<feature type="domain" description="Thioredoxin" evidence="2">
    <location>
        <begin position="30"/>
        <end position="167"/>
    </location>
</feature>
<feature type="chain" id="PRO_5045142720" evidence="1">
    <location>
        <begin position="19"/>
        <end position="168"/>
    </location>
</feature>
<dbReference type="InterPro" id="IPR000866">
    <property type="entry name" value="AhpC/TSA"/>
</dbReference>
<dbReference type="PROSITE" id="PS51352">
    <property type="entry name" value="THIOREDOXIN_2"/>
    <property type="match status" value="1"/>
</dbReference>
<accession>A0ABW2C823</accession>
<dbReference type="Proteomes" id="UP001596337">
    <property type="component" value="Unassembled WGS sequence"/>
</dbReference>
<comment type="caution">
    <text evidence="3">The sequence shown here is derived from an EMBL/GenBank/DDBJ whole genome shotgun (WGS) entry which is preliminary data.</text>
</comment>
<dbReference type="InterPro" id="IPR050553">
    <property type="entry name" value="Thioredoxin_ResA/DsbE_sf"/>
</dbReference>
<protein>
    <submittedName>
        <fullName evidence="3">Redoxin domain-containing protein</fullName>
    </submittedName>
</protein>
<sequence length="168" mass="17810">MNALRLIAVLLSSLVALAACGTAADEGTESSGGTPQLDFTATTLDGSEFAGKTLAGEPAVLWFWTPWCAICQHEASFIADMADKHGDEVTFVGVAAQDDVEAMRAFADRYGIDSFTNLNDADGSVWATFDVPAQPTFAFISASGDVERVNGTVTEQALEHWIDTRAQA</sequence>
<dbReference type="PROSITE" id="PS51257">
    <property type="entry name" value="PROKAR_LIPOPROTEIN"/>
    <property type="match status" value="1"/>
</dbReference>
<proteinExistence type="predicted"/>
<keyword evidence="4" id="KW-1185">Reference proteome</keyword>
<dbReference type="InterPro" id="IPR013766">
    <property type="entry name" value="Thioredoxin_domain"/>
</dbReference>
<feature type="signal peptide" evidence="1">
    <location>
        <begin position="1"/>
        <end position="18"/>
    </location>
</feature>
<keyword evidence="1" id="KW-0732">Signal</keyword>
<organism evidence="3 4">
    <name type="scientific">Haloechinothrix salitolerans</name>
    <dbReference type="NCBI Taxonomy" id="926830"/>
    <lineage>
        <taxon>Bacteria</taxon>
        <taxon>Bacillati</taxon>
        <taxon>Actinomycetota</taxon>
        <taxon>Actinomycetes</taxon>
        <taxon>Pseudonocardiales</taxon>
        <taxon>Pseudonocardiaceae</taxon>
        <taxon>Haloechinothrix</taxon>
    </lineage>
</organism>
<dbReference type="SUPFAM" id="SSF52833">
    <property type="entry name" value="Thioredoxin-like"/>
    <property type="match status" value="1"/>
</dbReference>
<dbReference type="Pfam" id="PF00578">
    <property type="entry name" value="AhpC-TSA"/>
    <property type="match status" value="1"/>
</dbReference>
<evidence type="ECO:0000313" key="4">
    <source>
        <dbReference type="Proteomes" id="UP001596337"/>
    </source>
</evidence>
<evidence type="ECO:0000313" key="3">
    <source>
        <dbReference type="EMBL" id="MFC6870224.1"/>
    </source>
</evidence>
<gene>
    <name evidence="3" type="ORF">ACFQGD_24100</name>
</gene>
<dbReference type="RefSeq" id="WP_345389510.1">
    <property type="nucleotide sequence ID" value="NZ_BAABLA010000002.1"/>
</dbReference>